<evidence type="ECO:0000313" key="2">
    <source>
        <dbReference type="EMBL" id="OBZ65919.1"/>
    </source>
</evidence>
<name>A0A1C7LPQ0_GRIFR</name>
<reference evidence="2 3" key="1">
    <citation type="submission" date="2016-03" db="EMBL/GenBank/DDBJ databases">
        <title>Whole genome sequencing of Grifola frondosa 9006-11.</title>
        <authorList>
            <person name="Min B."/>
            <person name="Park H."/>
            <person name="Kim J.-G."/>
            <person name="Cho H."/>
            <person name="Oh Y.-L."/>
            <person name="Kong W.-S."/>
            <person name="Choi I.-G."/>
        </authorList>
    </citation>
    <scope>NUCLEOTIDE SEQUENCE [LARGE SCALE GENOMIC DNA]</scope>
    <source>
        <strain evidence="2 3">9006-11</strain>
    </source>
</reference>
<organism evidence="2 3">
    <name type="scientific">Grifola frondosa</name>
    <name type="common">Maitake</name>
    <name type="synonym">Polyporus frondosus</name>
    <dbReference type="NCBI Taxonomy" id="5627"/>
    <lineage>
        <taxon>Eukaryota</taxon>
        <taxon>Fungi</taxon>
        <taxon>Dikarya</taxon>
        <taxon>Basidiomycota</taxon>
        <taxon>Agaricomycotina</taxon>
        <taxon>Agaricomycetes</taxon>
        <taxon>Polyporales</taxon>
        <taxon>Grifolaceae</taxon>
        <taxon>Grifola</taxon>
    </lineage>
</organism>
<accession>A0A1C7LPQ0</accession>
<evidence type="ECO:0000313" key="3">
    <source>
        <dbReference type="Proteomes" id="UP000092993"/>
    </source>
</evidence>
<keyword evidence="3" id="KW-1185">Reference proteome</keyword>
<feature type="region of interest" description="Disordered" evidence="1">
    <location>
        <begin position="1"/>
        <end position="77"/>
    </location>
</feature>
<evidence type="ECO:0000256" key="1">
    <source>
        <dbReference type="SAM" id="MobiDB-lite"/>
    </source>
</evidence>
<protein>
    <submittedName>
        <fullName evidence="2">Uncharacterized protein</fullName>
    </submittedName>
</protein>
<dbReference type="Proteomes" id="UP000092993">
    <property type="component" value="Unassembled WGS sequence"/>
</dbReference>
<proteinExistence type="predicted"/>
<feature type="compositionally biased region" description="Acidic residues" evidence="1">
    <location>
        <begin position="27"/>
        <end position="39"/>
    </location>
</feature>
<sequence length="77" mass="8346">MDVDDWPDSPSDQHMALDPGANAPITEDAEEDEDPELWDSDSHQDYATVPAHEDSVPANAGPDVVPIAEESDEDESL</sequence>
<comment type="caution">
    <text evidence="2">The sequence shown here is derived from an EMBL/GenBank/DDBJ whole genome shotgun (WGS) entry which is preliminary data.</text>
</comment>
<dbReference type="EMBL" id="LUGG01000038">
    <property type="protein sequence ID" value="OBZ65919.1"/>
    <property type="molecule type" value="Genomic_DNA"/>
</dbReference>
<dbReference type="AlphaFoldDB" id="A0A1C7LPQ0"/>
<gene>
    <name evidence="2" type="ORF">A0H81_14174</name>
</gene>